<evidence type="ECO:0000256" key="2">
    <source>
        <dbReference type="SAM" id="MobiDB-lite"/>
    </source>
</evidence>
<keyword evidence="1" id="KW-0175">Coiled coil</keyword>
<organism evidence="3 4">
    <name type="scientific">Salininema proteolyticum</name>
    <dbReference type="NCBI Taxonomy" id="1607685"/>
    <lineage>
        <taxon>Bacteria</taxon>
        <taxon>Bacillati</taxon>
        <taxon>Actinomycetota</taxon>
        <taxon>Actinomycetes</taxon>
        <taxon>Glycomycetales</taxon>
        <taxon>Glycomycetaceae</taxon>
        <taxon>Salininema</taxon>
    </lineage>
</organism>
<feature type="region of interest" description="Disordered" evidence="2">
    <location>
        <begin position="1"/>
        <end position="22"/>
    </location>
</feature>
<evidence type="ECO:0000313" key="3">
    <source>
        <dbReference type="EMBL" id="MFC4333667.1"/>
    </source>
</evidence>
<keyword evidence="4" id="KW-1185">Reference proteome</keyword>
<dbReference type="RefSeq" id="WP_380617404.1">
    <property type="nucleotide sequence ID" value="NZ_JBHSDK010000001.1"/>
</dbReference>
<gene>
    <name evidence="3" type="ORF">ACFPET_00440</name>
</gene>
<dbReference type="Proteomes" id="UP001595823">
    <property type="component" value="Unassembled WGS sequence"/>
</dbReference>
<proteinExistence type="predicted"/>
<evidence type="ECO:0000256" key="1">
    <source>
        <dbReference type="SAM" id="Coils"/>
    </source>
</evidence>
<protein>
    <submittedName>
        <fullName evidence="3">Uncharacterized protein</fullName>
    </submittedName>
</protein>
<dbReference type="EMBL" id="JBHSDK010000001">
    <property type="protein sequence ID" value="MFC4333667.1"/>
    <property type="molecule type" value="Genomic_DNA"/>
</dbReference>
<evidence type="ECO:0000313" key="4">
    <source>
        <dbReference type="Proteomes" id="UP001595823"/>
    </source>
</evidence>
<accession>A0ABV8TSU5</accession>
<sequence>MSIADTKAQLQQAIEEGENATSLTHEVKDKAENAAQAVTSATADSSVNRPEEAVGLYRQALDRAEEAQAALAAANDAVREYMTTI</sequence>
<feature type="coiled-coil region" evidence="1">
    <location>
        <begin position="57"/>
        <end position="84"/>
    </location>
</feature>
<name>A0ABV8TSU5_9ACTN</name>
<reference evidence="4" key="1">
    <citation type="journal article" date="2019" name="Int. J. Syst. Evol. Microbiol.">
        <title>The Global Catalogue of Microorganisms (GCM) 10K type strain sequencing project: providing services to taxonomists for standard genome sequencing and annotation.</title>
        <authorList>
            <consortium name="The Broad Institute Genomics Platform"/>
            <consortium name="The Broad Institute Genome Sequencing Center for Infectious Disease"/>
            <person name="Wu L."/>
            <person name="Ma J."/>
        </authorList>
    </citation>
    <scope>NUCLEOTIDE SEQUENCE [LARGE SCALE GENOMIC DNA]</scope>
    <source>
        <strain evidence="4">IBRC-M 10908</strain>
    </source>
</reference>
<comment type="caution">
    <text evidence="3">The sequence shown here is derived from an EMBL/GenBank/DDBJ whole genome shotgun (WGS) entry which is preliminary data.</text>
</comment>